<reference evidence="1 2" key="1">
    <citation type="submission" date="2019-08" db="EMBL/GenBank/DDBJ databases">
        <title>Archangium and Cystobacter genomes.</title>
        <authorList>
            <person name="Chen I.-C.K."/>
            <person name="Wielgoss S."/>
        </authorList>
    </citation>
    <scope>NUCLEOTIDE SEQUENCE [LARGE SCALE GENOMIC DNA]</scope>
    <source>
        <strain evidence="1 2">Cbm 6</strain>
    </source>
</reference>
<keyword evidence="2" id="KW-1185">Reference proteome</keyword>
<protein>
    <submittedName>
        <fullName evidence="1">Uncharacterized protein</fullName>
    </submittedName>
</protein>
<dbReference type="RefSeq" id="WP_395809294.1">
    <property type="nucleotide sequence ID" value="NZ_CP043494.1"/>
</dbReference>
<name>A0ABY9X4K4_9BACT</name>
<proteinExistence type="predicted"/>
<dbReference type="EMBL" id="CP043494">
    <property type="protein sequence ID" value="WNG50340.1"/>
    <property type="molecule type" value="Genomic_DNA"/>
</dbReference>
<evidence type="ECO:0000313" key="1">
    <source>
        <dbReference type="EMBL" id="WNG50340.1"/>
    </source>
</evidence>
<sequence length="76" mass="8716">MATALEPDTEQYTLKIHEKMKFNETFISLKVHWRMEATSSDCQSLKHTISIFLEIEHRQPAEGVAECVRSGDAPPR</sequence>
<evidence type="ECO:0000313" key="2">
    <source>
        <dbReference type="Proteomes" id="UP001611383"/>
    </source>
</evidence>
<dbReference type="Proteomes" id="UP001611383">
    <property type="component" value="Chromosome"/>
</dbReference>
<accession>A0ABY9X4K4</accession>
<gene>
    <name evidence="1" type="ORF">F0U60_44075</name>
</gene>
<organism evidence="1 2">
    <name type="scientific">Archangium minus</name>
    <dbReference type="NCBI Taxonomy" id="83450"/>
    <lineage>
        <taxon>Bacteria</taxon>
        <taxon>Pseudomonadati</taxon>
        <taxon>Myxococcota</taxon>
        <taxon>Myxococcia</taxon>
        <taxon>Myxococcales</taxon>
        <taxon>Cystobacterineae</taxon>
        <taxon>Archangiaceae</taxon>
        <taxon>Archangium</taxon>
    </lineage>
</organism>